<dbReference type="Proteomes" id="UP000239001">
    <property type="component" value="Unassembled WGS sequence"/>
</dbReference>
<protein>
    <submittedName>
        <fullName evidence="1">Uncharacterized protein</fullName>
    </submittedName>
</protein>
<name>A0A2T1LR37_9CHRO</name>
<sequence>MALVNASLQVSVYTDDFGNTYENVPIKFGDTVDAKVITTMGYTARAGGVICSGNLPFAMRHLVAVFADGSTNMLPVAKRSDIPDLVGRLIGLKAVNNSPKAAVCVSLVGEKWNLLTAKVYGNAEFKTTAYDNIPSSGKKTSYRFTYNSDVLSGNVQLSTAIEIAPSDLHDCQKAGLGTVETGAGICSGASLGLKGRHYVIQALAKKSGETEAKRRVTRQAIVAAQSAVNIKAVIASIDGCAFCLGYMGESVVNVHNLVAKVDEE</sequence>
<dbReference type="AlphaFoldDB" id="A0A2T1LR37"/>
<dbReference type="EMBL" id="PXOH01000053">
    <property type="protein sequence ID" value="PSF30585.1"/>
    <property type="molecule type" value="Genomic_DNA"/>
</dbReference>
<evidence type="ECO:0000313" key="1">
    <source>
        <dbReference type="EMBL" id="PSF30585.1"/>
    </source>
</evidence>
<reference evidence="1 2" key="2">
    <citation type="submission" date="2018-03" db="EMBL/GenBank/DDBJ databases">
        <authorList>
            <person name="Keele B.F."/>
        </authorList>
    </citation>
    <scope>NUCLEOTIDE SEQUENCE [LARGE SCALE GENOMIC DNA]</scope>
    <source>
        <strain evidence="1 2">CCALA 016</strain>
    </source>
</reference>
<dbReference type="RefSeq" id="WP_106459376.1">
    <property type="nucleotide sequence ID" value="NZ_PXOH01000053.1"/>
</dbReference>
<accession>A0A2T1LR37</accession>
<evidence type="ECO:0000313" key="2">
    <source>
        <dbReference type="Proteomes" id="UP000239001"/>
    </source>
</evidence>
<gene>
    <name evidence="1" type="ORF">C7H19_23680</name>
</gene>
<proteinExistence type="predicted"/>
<dbReference type="OrthoDB" id="582829at2"/>
<organism evidence="1 2">
    <name type="scientific">Aphanothece hegewaldii CCALA 016</name>
    <dbReference type="NCBI Taxonomy" id="2107694"/>
    <lineage>
        <taxon>Bacteria</taxon>
        <taxon>Bacillati</taxon>
        <taxon>Cyanobacteriota</taxon>
        <taxon>Cyanophyceae</taxon>
        <taxon>Oscillatoriophycideae</taxon>
        <taxon>Chroococcales</taxon>
        <taxon>Aphanothecaceae</taxon>
        <taxon>Aphanothece</taxon>
    </lineage>
</organism>
<comment type="caution">
    <text evidence="1">The sequence shown here is derived from an EMBL/GenBank/DDBJ whole genome shotgun (WGS) entry which is preliminary data.</text>
</comment>
<reference evidence="1 2" key="1">
    <citation type="submission" date="2018-03" db="EMBL/GenBank/DDBJ databases">
        <title>The ancient ancestry and fast evolution of plastids.</title>
        <authorList>
            <person name="Moore K.R."/>
            <person name="Magnabosco C."/>
            <person name="Momper L."/>
            <person name="Gold D.A."/>
            <person name="Bosak T."/>
            <person name="Fournier G.P."/>
        </authorList>
    </citation>
    <scope>NUCLEOTIDE SEQUENCE [LARGE SCALE GENOMIC DNA]</scope>
    <source>
        <strain evidence="1 2">CCALA 016</strain>
    </source>
</reference>
<keyword evidence="2" id="KW-1185">Reference proteome</keyword>